<protein>
    <submittedName>
        <fullName evidence="6">Multidrug resistance protein MdtA</fullName>
    </submittedName>
</protein>
<dbReference type="PANTHER" id="PTHR30469">
    <property type="entry name" value="MULTIDRUG RESISTANCE PROTEIN MDTA"/>
    <property type="match status" value="1"/>
</dbReference>
<dbReference type="AlphaFoldDB" id="A0A517VW37"/>
<reference evidence="6 7" key="1">
    <citation type="submission" date="2019-03" db="EMBL/GenBank/DDBJ databases">
        <title>Deep-cultivation of Planctomycetes and their phenomic and genomic characterization uncovers novel biology.</title>
        <authorList>
            <person name="Wiegand S."/>
            <person name="Jogler M."/>
            <person name="Boedeker C."/>
            <person name="Pinto D."/>
            <person name="Vollmers J."/>
            <person name="Rivas-Marin E."/>
            <person name="Kohn T."/>
            <person name="Peeters S.H."/>
            <person name="Heuer A."/>
            <person name="Rast P."/>
            <person name="Oberbeckmann S."/>
            <person name="Bunk B."/>
            <person name="Jeske O."/>
            <person name="Meyerdierks A."/>
            <person name="Storesund J.E."/>
            <person name="Kallscheuer N."/>
            <person name="Luecker S."/>
            <person name="Lage O.M."/>
            <person name="Pohl T."/>
            <person name="Merkel B.J."/>
            <person name="Hornburger P."/>
            <person name="Mueller R.-W."/>
            <person name="Bruemmer F."/>
            <person name="Labrenz M."/>
            <person name="Spormann A.M."/>
            <person name="Op den Camp H."/>
            <person name="Overmann J."/>
            <person name="Amann R."/>
            <person name="Jetten M.S.M."/>
            <person name="Mascher T."/>
            <person name="Medema M.H."/>
            <person name="Devos D.P."/>
            <person name="Kaster A.-K."/>
            <person name="Ovreas L."/>
            <person name="Rohde M."/>
            <person name="Galperin M.Y."/>
            <person name="Jogler C."/>
        </authorList>
    </citation>
    <scope>NUCLEOTIDE SEQUENCE [LARGE SCALE GENOMIC DNA]</scope>
    <source>
        <strain evidence="6 7">V144</strain>
    </source>
</reference>
<dbReference type="Gene3D" id="1.10.287.470">
    <property type="entry name" value="Helix hairpin bin"/>
    <property type="match status" value="1"/>
</dbReference>
<sequence>MNSSKSLSDSLFFEQKMTIRQIVADYLKRFYFVLIAFSIVVLAALLWAFSEVAYSTEITSSDEAQQGIPVNVIELKPVKSFARKRNYTGKVTAARTSELAFERSGKLIKIAVDEGDHVEVGMPLANLSTRHLDVMRRKLQAERAAAQAKLEEFLAGPRRQEIEVAEAEVRQLKAKHKNLDADHSRNQKLLKRNAISKSVFEASESDLQQQKAQLDAAISRLSELKEGTRKEQIAAQKAVVANLDASLADNQVDLDDTVLTAPFSGRISKRYADEGTVISPDMPLFKIVEDQKLEARIGVPVEMAKSLEHGMQKQVQLNGKSYESRLKAILPELDPVTRTQEVVLSLNSEAAKHLVPGQVIRIEIEEPVEMRGFWLPLSALARGERGLWSAYAVINGESDSELILEKRKIEILHTEGDRVLVRGTLKTGDQIVINGTHKLASNQRVEIKSVR</sequence>
<name>A0A517VW37_9PLAN</name>
<dbReference type="InterPro" id="IPR059052">
    <property type="entry name" value="HH_YbhG-like"/>
</dbReference>
<keyword evidence="3" id="KW-0812">Transmembrane</keyword>
<gene>
    <name evidence="6" type="primary">mdtA_1</name>
    <name evidence="6" type="ORF">V144x_26910</name>
</gene>
<evidence type="ECO:0000259" key="5">
    <source>
        <dbReference type="Pfam" id="PF25954"/>
    </source>
</evidence>
<dbReference type="Gene3D" id="2.40.420.20">
    <property type="match status" value="1"/>
</dbReference>
<dbReference type="Proteomes" id="UP000318704">
    <property type="component" value="Chromosome"/>
</dbReference>
<dbReference type="Pfam" id="PF25954">
    <property type="entry name" value="Beta-barrel_RND_2"/>
    <property type="match status" value="1"/>
</dbReference>
<feature type="domain" description="YbhG-like alpha-helical hairpin" evidence="4">
    <location>
        <begin position="140"/>
        <end position="256"/>
    </location>
</feature>
<dbReference type="SUPFAM" id="SSF111369">
    <property type="entry name" value="HlyD-like secretion proteins"/>
    <property type="match status" value="2"/>
</dbReference>
<proteinExistence type="inferred from homology"/>
<evidence type="ECO:0000256" key="1">
    <source>
        <dbReference type="ARBA" id="ARBA00009477"/>
    </source>
</evidence>
<evidence type="ECO:0000259" key="4">
    <source>
        <dbReference type="Pfam" id="PF25881"/>
    </source>
</evidence>
<dbReference type="KEGG" id="gaw:V144x_26910"/>
<dbReference type="GO" id="GO:1990281">
    <property type="term" value="C:efflux pump complex"/>
    <property type="evidence" value="ECO:0007669"/>
    <property type="project" value="TreeGrafter"/>
</dbReference>
<dbReference type="InterPro" id="IPR006143">
    <property type="entry name" value="RND_pump_MFP"/>
</dbReference>
<keyword evidence="3" id="KW-0472">Membrane</keyword>
<keyword evidence="3" id="KW-1133">Transmembrane helix</keyword>
<evidence type="ECO:0000313" key="7">
    <source>
        <dbReference type="Proteomes" id="UP000318704"/>
    </source>
</evidence>
<dbReference type="PANTHER" id="PTHR30469:SF15">
    <property type="entry name" value="HLYD FAMILY OF SECRETION PROTEINS"/>
    <property type="match status" value="1"/>
</dbReference>
<organism evidence="6 7">
    <name type="scientific">Gimesia aquarii</name>
    <dbReference type="NCBI Taxonomy" id="2527964"/>
    <lineage>
        <taxon>Bacteria</taxon>
        <taxon>Pseudomonadati</taxon>
        <taxon>Planctomycetota</taxon>
        <taxon>Planctomycetia</taxon>
        <taxon>Planctomycetales</taxon>
        <taxon>Planctomycetaceae</taxon>
        <taxon>Gimesia</taxon>
    </lineage>
</organism>
<dbReference type="Gene3D" id="2.40.50.100">
    <property type="match status" value="1"/>
</dbReference>
<dbReference type="EMBL" id="CP037920">
    <property type="protein sequence ID" value="QDT97219.1"/>
    <property type="molecule type" value="Genomic_DNA"/>
</dbReference>
<dbReference type="RefSeq" id="WP_197998909.1">
    <property type="nucleotide sequence ID" value="NZ_CP037920.1"/>
</dbReference>
<comment type="similarity">
    <text evidence="1">Belongs to the membrane fusion protein (MFP) (TC 8.A.1) family.</text>
</comment>
<feature type="transmembrane region" description="Helical" evidence="3">
    <location>
        <begin position="30"/>
        <end position="49"/>
    </location>
</feature>
<accession>A0A517VW37</accession>
<dbReference type="Pfam" id="PF25881">
    <property type="entry name" value="HH_YBHG"/>
    <property type="match status" value="1"/>
</dbReference>
<feature type="coiled-coil region" evidence="2">
    <location>
        <begin position="136"/>
        <end position="227"/>
    </location>
</feature>
<evidence type="ECO:0000313" key="6">
    <source>
        <dbReference type="EMBL" id="QDT97219.1"/>
    </source>
</evidence>
<keyword evidence="2" id="KW-0175">Coiled coil</keyword>
<evidence type="ECO:0000256" key="2">
    <source>
        <dbReference type="SAM" id="Coils"/>
    </source>
</evidence>
<dbReference type="NCBIfam" id="TIGR01730">
    <property type="entry name" value="RND_mfp"/>
    <property type="match status" value="1"/>
</dbReference>
<dbReference type="GO" id="GO:0015562">
    <property type="term" value="F:efflux transmembrane transporter activity"/>
    <property type="evidence" value="ECO:0007669"/>
    <property type="project" value="TreeGrafter"/>
</dbReference>
<evidence type="ECO:0000256" key="3">
    <source>
        <dbReference type="SAM" id="Phobius"/>
    </source>
</evidence>
<feature type="domain" description="CusB-like beta-barrel" evidence="5">
    <location>
        <begin position="298"/>
        <end position="365"/>
    </location>
</feature>
<dbReference type="InterPro" id="IPR058792">
    <property type="entry name" value="Beta-barrel_RND_2"/>
</dbReference>